<gene>
    <name evidence="1" type="ORF">VL15_03595</name>
</gene>
<reference evidence="1 2" key="1">
    <citation type="submission" date="2015-05" db="EMBL/GenBank/DDBJ databases">
        <title>Draft genome of Burkholderia cepacia LK29.</title>
        <authorList>
            <person name="Chan X.Y."/>
        </authorList>
    </citation>
    <scope>NUCLEOTIDE SEQUENCE [LARGE SCALE GENOMIC DNA]</scope>
    <source>
        <strain evidence="1 2">LK29</strain>
    </source>
</reference>
<sequence>MATKFVHFQDVNGNAVYVNPERVTFVREAQSDETQIFFGAEHALRVKGGAADVASRIADE</sequence>
<dbReference type="RefSeq" id="WP_048243158.1">
    <property type="nucleotide sequence ID" value="NZ_LDWR01000008.1"/>
</dbReference>
<dbReference type="EMBL" id="LDWR01000008">
    <property type="protein sequence ID" value="KML62283.1"/>
    <property type="molecule type" value="Genomic_DNA"/>
</dbReference>
<evidence type="ECO:0000313" key="2">
    <source>
        <dbReference type="Proteomes" id="UP000036338"/>
    </source>
</evidence>
<dbReference type="Proteomes" id="UP000036338">
    <property type="component" value="Unassembled WGS sequence"/>
</dbReference>
<organism evidence="1 2">
    <name type="scientific">Burkholderia cepacia</name>
    <name type="common">Pseudomonas cepacia</name>
    <dbReference type="NCBI Taxonomy" id="292"/>
    <lineage>
        <taxon>Bacteria</taxon>
        <taxon>Pseudomonadati</taxon>
        <taxon>Pseudomonadota</taxon>
        <taxon>Betaproteobacteria</taxon>
        <taxon>Burkholderiales</taxon>
        <taxon>Burkholderiaceae</taxon>
        <taxon>Burkholderia</taxon>
        <taxon>Burkholderia cepacia complex</taxon>
    </lineage>
</organism>
<protein>
    <submittedName>
        <fullName evidence="1">Uncharacterized protein</fullName>
    </submittedName>
</protein>
<comment type="caution">
    <text evidence="1">The sequence shown here is derived from an EMBL/GenBank/DDBJ whole genome shotgun (WGS) entry which is preliminary data.</text>
</comment>
<evidence type="ECO:0000313" key="1">
    <source>
        <dbReference type="EMBL" id="KML62283.1"/>
    </source>
</evidence>
<name>A0A0J5XES3_BURCE</name>
<dbReference type="AlphaFoldDB" id="A0A0J5XES3"/>
<proteinExistence type="predicted"/>
<dbReference type="PATRIC" id="fig|292.27.peg.8231"/>
<accession>A0A0J5XES3</accession>